<evidence type="ECO:0000256" key="1">
    <source>
        <dbReference type="SAM" id="MobiDB-lite"/>
    </source>
</evidence>
<gene>
    <name evidence="2" type="primary">BX088712.2</name>
</gene>
<name>A0A1A8G125_9TELE</name>
<feature type="region of interest" description="Disordered" evidence="1">
    <location>
        <begin position="1"/>
        <end position="30"/>
    </location>
</feature>
<dbReference type="AlphaFoldDB" id="A0A1A8G125"/>
<dbReference type="EMBL" id="HAEB01017542">
    <property type="protein sequence ID" value="SBQ64069.1"/>
    <property type="molecule type" value="Transcribed_RNA"/>
</dbReference>
<reference evidence="2" key="1">
    <citation type="submission" date="2016-05" db="EMBL/GenBank/DDBJ databases">
        <authorList>
            <person name="Lavstsen T."/>
            <person name="Jespersen J.S."/>
        </authorList>
    </citation>
    <scope>NUCLEOTIDE SEQUENCE</scope>
    <source>
        <tissue evidence="2">Brain</tissue>
    </source>
</reference>
<proteinExistence type="predicted"/>
<organism evidence="2">
    <name type="scientific">Nothobranchius korthausae</name>
    <dbReference type="NCBI Taxonomy" id="1143690"/>
    <lineage>
        <taxon>Eukaryota</taxon>
        <taxon>Metazoa</taxon>
        <taxon>Chordata</taxon>
        <taxon>Craniata</taxon>
        <taxon>Vertebrata</taxon>
        <taxon>Euteleostomi</taxon>
        <taxon>Actinopterygii</taxon>
        <taxon>Neopterygii</taxon>
        <taxon>Teleostei</taxon>
        <taxon>Neoteleostei</taxon>
        <taxon>Acanthomorphata</taxon>
        <taxon>Ovalentaria</taxon>
        <taxon>Atherinomorphae</taxon>
        <taxon>Cyprinodontiformes</taxon>
        <taxon>Nothobranchiidae</taxon>
        <taxon>Nothobranchius</taxon>
    </lineage>
</organism>
<reference evidence="2" key="2">
    <citation type="submission" date="2016-06" db="EMBL/GenBank/DDBJ databases">
        <title>The genome of a short-lived fish provides insights into sex chromosome evolution and the genetic control of aging.</title>
        <authorList>
            <person name="Reichwald K."/>
            <person name="Felder M."/>
            <person name="Petzold A."/>
            <person name="Koch P."/>
            <person name="Groth M."/>
            <person name="Platzer M."/>
        </authorList>
    </citation>
    <scope>NUCLEOTIDE SEQUENCE</scope>
    <source>
        <tissue evidence="2">Brain</tissue>
    </source>
</reference>
<evidence type="ECO:0000313" key="2">
    <source>
        <dbReference type="EMBL" id="SBQ64069.1"/>
    </source>
</evidence>
<sequence length="128" mass="14728">EHRTLRCWSFTSPTEEGDPPVKTASGPDQKYGDDIMELVFGKVYPEPTPFLDEVEKICISPTLWFQYSDNGGLPLLSRTSLKPTYCPSLIRKHQVRILRTTEDGRTGTLRYHQHGDTKHLCAQRLFNY</sequence>
<feature type="non-terminal residue" evidence="2">
    <location>
        <position position="1"/>
    </location>
</feature>
<protein>
    <submittedName>
        <fullName evidence="2">Uncharacterized protein</fullName>
    </submittedName>
</protein>
<accession>A0A1A8G125</accession>